<sequence length="1161" mass="125864">MHFSKLRLAGFKSFVDPTEVVIEPGLTGVVGPNGCGKSNLVEALRWVMGETSAKQMRGDGMDDVIFGGTTSRPKRNMAEVSLVVANEDRRAPAQFNDAEELEIIRRIERERGSHYRVNGREVRARDVQLLFADAATGARSAGLVSQGKIGSIVQAKPTDRRALLEEAANIRGLHTRRHEAELRLRAAEQNLERLDDVLKALEGQRQALRRQAKQAQRYRALSEQIRRAESIVLHRRWTATMAEREVAGRALAQAGDKVALAAEAAAKASTAQAEAAAALPELRQIEAAASAELQRLTLARGELDAEERRITTARSEAETRLRQIADDAGREKALLEEAAATLARLTAERDALTAAGEGEAEAQEASQAALTRINRAAEEAEEAVHKATEAIAVADARRAALERQIRQAADRIARLERQQAEMAERRAELARQAVPEAEREAAARAVETAAAAVAEAEAAAPAAREAREAAKAADQQAREALRAIDSAVAGLEAEADGLRRLLVQKQDKSAPIVDQVTVEAGWEAALGAALGDDLESPELADAAADTATGWRALPEFAGSGSAETAAWPAGIEPLAPKVKAPAALARRLSRTGVAADPAAARAAQAALPAGARVVTRAGGVWRWDGYSITPGAPSAAAIRLERRNRLAELDAELAAKATDRAAARSAVSEAEARLAAADEAVETARTRLSDASSAQSAARSRAAELEARVSAVETKLSALDDGAARLAEERAEAASQQQAAEAGLAELPDVDALRSQSQGHRATLAERRAALVEARTEHDRLVREGTARRSRLSQVVQEITSWTDRRTRAETRVGELDTRRDAEQTEIARLEARPEQLRSQREQLSARIEESETGRRRAADRLVAAESKQSELDRAARDAERAAGEAREARIRAESVLEQINQTLRVERERIAERLDCTPDKILEAAGIDPNEPLPEADQTQSKLDRLIGERESIGPVNLRAETELEELDQQIQGMENERDDLTGAIQRLRSAIASLNREGRERLLEAFHRVDRHFQTLFTRLFGGGEAHLKLTETEDPLDAGLEIMASPPGKKMQHLSLFSGGEQALTAVALVFAVFLTNPSPICVLDEVDAPLDDTNVDRFCSLLQDIVKETGTRFLIITHHRMTMARMDRLFGVTMAERGVSQLVSVDLARAERLRDAG</sequence>
<dbReference type="AlphaFoldDB" id="A0A918XTX8"/>
<reference evidence="10" key="2">
    <citation type="submission" date="2020-09" db="EMBL/GenBank/DDBJ databases">
        <authorList>
            <person name="Sun Q."/>
            <person name="Kim S."/>
        </authorList>
    </citation>
    <scope>NUCLEOTIDE SEQUENCE</scope>
    <source>
        <strain evidence="10">KCTC 42651</strain>
    </source>
</reference>
<comment type="caution">
    <text evidence="10">The sequence shown here is derived from an EMBL/GenBank/DDBJ whole genome shotgun (WGS) entry which is preliminary data.</text>
</comment>
<dbReference type="Gene3D" id="1.20.5.340">
    <property type="match status" value="1"/>
</dbReference>
<dbReference type="RefSeq" id="WP_189991991.1">
    <property type="nucleotide sequence ID" value="NZ_BMZS01000008.1"/>
</dbReference>
<evidence type="ECO:0000256" key="8">
    <source>
        <dbReference type="SAM" id="MobiDB-lite"/>
    </source>
</evidence>
<keyword evidence="3 7" id="KW-0547">Nucleotide-binding</keyword>
<evidence type="ECO:0000313" key="11">
    <source>
        <dbReference type="Proteomes" id="UP000630353"/>
    </source>
</evidence>
<dbReference type="SUPFAM" id="SSF75553">
    <property type="entry name" value="Smc hinge domain"/>
    <property type="match status" value="1"/>
</dbReference>
<dbReference type="InterPro" id="IPR024704">
    <property type="entry name" value="SMC"/>
</dbReference>
<feature type="binding site" evidence="7">
    <location>
        <begin position="32"/>
        <end position="39"/>
    </location>
    <ligand>
        <name>ATP</name>
        <dbReference type="ChEBI" id="CHEBI:30616"/>
    </ligand>
</feature>
<dbReference type="NCBIfam" id="TIGR02168">
    <property type="entry name" value="SMC_prok_B"/>
    <property type="match status" value="1"/>
</dbReference>
<dbReference type="GO" id="GO:0005737">
    <property type="term" value="C:cytoplasm"/>
    <property type="evidence" value="ECO:0007669"/>
    <property type="project" value="UniProtKB-SubCell"/>
</dbReference>
<evidence type="ECO:0000256" key="1">
    <source>
        <dbReference type="ARBA" id="ARBA00004496"/>
    </source>
</evidence>
<dbReference type="GO" id="GO:0005694">
    <property type="term" value="C:chromosome"/>
    <property type="evidence" value="ECO:0007669"/>
    <property type="project" value="InterPro"/>
</dbReference>
<keyword evidence="2 7" id="KW-0963">Cytoplasm</keyword>
<feature type="coiled-coil region" evidence="7">
    <location>
        <begin position="958"/>
        <end position="999"/>
    </location>
</feature>
<dbReference type="GO" id="GO:0016887">
    <property type="term" value="F:ATP hydrolysis activity"/>
    <property type="evidence" value="ECO:0007669"/>
    <property type="project" value="InterPro"/>
</dbReference>
<dbReference type="GO" id="GO:0005524">
    <property type="term" value="F:ATP binding"/>
    <property type="evidence" value="ECO:0007669"/>
    <property type="project" value="UniProtKB-UniRule"/>
</dbReference>
<comment type="subcellular location">
    <subcellularLocation>
        <location evidence="1 7">Cytoplasm</location>
    </subcellularLocation>
</comment>
<dbReference type="GO" id="GO:0030261">
    <property type="term" value="P:chromosome condensation"/>
    <property type="evidence" value="ECO:0007669"/>
    <property type="project" value="InterPro"/>
</dbReference>
<keyword evidence="6 7" id="KW-0238">DNA-binding</keyword>
<comment type="subunit">
    <text evidence="7">Homodimer.</text>
</comment>
<dbReference type="InterPro" id="IPR011890">
    <property type="entry name" value="SMC_prok"/>
</dbReference>
<feature type="region of interest" description="Disordered" evidence="8">
    <location>
        <begin position="834"/>
        <end position="875"/>
    </location>
</feature>
<gene>
    <name evidence="7 10" type="primary">smc</name>
    <name evidence="10" type="ORF">GCM10017083_35070</name>
</gene>
<dbReference type="FunFam" id="3.40.50.300:FF:000901">
    <property type="entry name" value="Chromosome partition protein Smc"/>
    <property type="match status" value="1"/>
</dbReference>
<comment type="function">
    <text evidence="7">Required for chromosome condensation and partitioning.</text>
</comment>
<dbReference type="InterPro" id="IPR036277">
    <property type="entry name" value="SMC_hinge_sf"/>
</dbReference>
<evidence type="ECO:0000259" key="9">
    <source>
        <dbReference type="Pfam" id="PF02463"/>
    </source>
</evidence>
<feature type="coiled-coil region" evidence="7">
    <location>
        <begin position="296"/>
        <end position="508"/>
    </location>
</feature>
<dbReference type="HAMAP" id="MF_01894">
    <property type="entry name" value="Smc_prok"/>
    <property type="match status" value="1"/>
</dbReference>
<dbReference type="GO" id="GO:0007062">
    <property type="term" value="P:sister chromatid cohesion"/>
    <property type="evidence" value="ECO:0007669"/>
    <property type="project" value="InterPro"/>
</dbReference>
<organism evidence="10 11">
    <name type="scientific">Thalassobaculum fulvum</name>
    <dbReference type="NCBI Taxonomy" id="1633335"/>
    <lineage>
        <taxon>Bacteria</taxon>
        <taxon>Pseudomonadati</taxon>
        <taxon>Pseudomonadota</taxon>
        <taxon>Alphaproteobacteria</taxon>
        <taxon>Rhodospirillales</taxon>
        <taxon>Thalassobaculaceae</taxon>
        <taxon>Thalassobaculum</taxon>
    </lineage>
</organism>
<evidence type="ECO:0000256" key="3">
    <source>
        <dbReference type="ARBA" id="ARBA00022741"/>
    </source>
</evidence>
<dbReference type="InterPro" id="IPR003395">
    <property type="entry name" value="RecF/RecN/SMC_N"/>
</dbReference>
<feature type="domain" description="RecF/RecN/SMC N-terminal" evidence="9">
    <location>
        <begin position="4"/>
        <end position="1144"/>
    </location>
</feature>
<dbReference type="Gene3D" id="3.40.50.300">
    <property type="entry name" value="P-loop containing nucleotide triphosphate hydrolases"/>
    <property type="match status" value="2"/>
</dbReference>
<evidence type="ECO:0000256" key="4">
    <source>
        <dbReference type="ARBA" id="ARBA00022840"/>
    </source>
</evidence>
<evidence type="ECO:0000256" key="5">
    <source>
        <dbReference type="ARBA" id="ARBA00023054"/>
    </source>
</evidence>
<dbReference type="CDD" id="cd03278">
    <property type="entry name" value="ABC_SMC_barmotin"/>
    <property type="match status" value="1"/>
</dbReference>
<keyword evidence="4 7" id="KW-0067">ATP-binding</keyword>
<proteinExistence type="inferred from homology"/>
<feature type="coiled-coil region" evidence="7">
    <location>
        <begin position="170"/>
        <end position="218"/>
    </location>
</feature>
<dbReference type="PIRSF" id="PIRSF005719">
    <property type="entry name" value="SMC"/>
    <property type="match status" value="1"/>
</dbReference>
<comment type="domain">
    <text evidence="7">Contains large globular domains required for ATP hydrolysis at each terminus and a third globular domain forming a flexible hinge near the middle of the molecule. These domains are separated by coiled-coil structures.</text>
</comment>
<dbReference type="InterPro" id="IPR027417">
    <property type="entry name" value="P-loop_NTPase"/>
</dbReference>
<keyword evidence="11" id="KW-1185">Reference proteome</keyword>
<dbReference type="Pfam" id="PF02463">
    <property type="entry name" value="SMC_N"/>
    <property type="match status" value="1"/>
</dbReference>
<name>A0A918XTX8_9PROT</name>
<dbReference type="EMBL" id="BMZS01000008">
    <property type="protein sequence ID" value="GHD55759.1"/>
    <property type="molecule type" value="Genomic_DNA"/>
</dbReference>
<dbReference type="GO" id="GO:0007059">
    <property type="term" value="P:chromosome segregation"/>
    <property type="evidence" value="ECO:0007669"/>
    <property type="project" value="UniProtKB-UniRule"/>
</dbReference>
<dbReference type="PANTHER" id="PTHR43977">
    <property type="entry name" value="STRUCTURAL MAINTENANCE OF CHROMOSOMES PROTEIN 3"/>
    <property type="match status" value="1"/>
</dbReference>
<accession>A0A918XTX8</accession>
<dbReference type="GO" id="GO:0003677">
    <property type="term" value="F:DNA binding"/>
    <property type="evidence" value="ECO:0007669"/>
    <property type="project" value="UniProtKB-UniRule"/>
</dbReference>
<dbReference type="SUPFAM" id="SSF52540">
    <property type="entry name" value="P-loop containing nucleoside triphosphate hydrolases"/>
    <property type="match status" value="1"/>
</dbReference>
<reference evidence="10" key="1">
    <citation type="journal article" date="2014" name="Int. J. Syst. Evol. Microbiol.">
        <title>Complete genome sequence of Corynebacterium casei LMG S-19264T (=DSM 44701T), isolated from a smear-ripened cheese.</title>
        <authorList>
            <consortium name="US DOE Joint Genome Institute (JGI-PGF)"/>
            <person name="Walter F."/>
            <person name="Albersmeier A."/>
            <person name="Kalinowski J."/>
            <person name="Ruckert C."/>
        </authorList>
    </citation>
    <scope>NUCLEOTIDE SEQUENCE</scope>
    <source>
        <strain evidence="10">KCTC 42651</strain>
    </source>
</reference>
<evidence type="ECO:0000256" key="6">
    <source>
        <dbReference type="ARBA" id="ARBA00023125"/>
    </source>
</evidence>
<evidence type="ECO:0000256" key="2">
    <source>
        <dbReference type="ARBA" id="ARBA00022490"/>
    </source>
</evidence>
<feature type="coiled-coil region" evidence="7">
    <location>
        <begin position="660"/>
        <end position="687"/>
    </location>
</feature>
<dbReference type="Gene3D" id="1.10.287.1490">
    <property type="match status" value="1"/>
</dbReference>
<dbReference type="Proteomes" id="UP000630353">
    <property type="component" value="Unassembled WGS sequence"/>
</dbReference>
<protein>
    <recommendedName>
        <fullName evidence="7">Chromosome partition protein Smc</fullName>
    </recommendedName>
</protein>
<keyword evidence="5 7" id="KW-0175">Coiled coil</keyword>
<dbReference type="GO" id="GO:0006260">
    <property type="term" value="P:DNA replication"/>
    <property type="evidence" value="ECO:0007669"/>
    <property type="project" value="UniProtKB-UniRule"/>
</dbReference>
<evidence type="ECO:0000256" key="7">
    <source>
        <dbReference type="HAMAP-Rule" id="MF_01894"/>
    </source>
</evidence>
<comment type="similarity">
    <text evidence="7">Belongs to the SMC family.</text>
</comment>
<feature type="compositionally biased region" description="Basic and acidic residues" evidence="8">
    <location>
        <begin position="847"/>
        <end position="860"/>
    </location>
</feature>
<evidence type="ECO:0000313" key="10">
    <source>
        <dbReference type="EMBL" id="GHD55759.1"/>
    </source>
</evidence>